<keyword evidence="3" id="KW-0378">Hydrolase</keyword>
<dbReference type="Gene3D" id="3.40.390.10">
    <property type="entry name" value="Collagenase (Catalytic Domain)"/>
    <property type="match status" value="1"/>
</dbReference>
<evidence type="ECO:0000256" key="2">
    <source>
        <dbReference type="ARBA" id="ARBA00022723"/>
    </source>
</evidence>
<keyword evidence="2" id="KW-0479">Metal-binding</keyword>
<evidence type="ECO:0000313" key="8">
    <source>
        <dbReference type="Proteomes" id="UP000763447"/>
    </source>
</evidence>
<dbReference type="RefSeq" id="WP_168924501.1">
    <property type="nucleotide sequence ID" value="NZ_JAAXLJ010000004.1"/>
</dbReference>
<dbReference type="SUPFAM" id="SSF55486">
    <property type="entry name" value="Metalloproteases ('zincins'), catalytic domain"/>
    <property type="match status" value="1"/>
</dbReference>
<evidence type="ECO:0000259" key="6">
    <source>
        <dbReference type="SMART" id="SM00235"/>
    </source>
</evidence>
<comment type="caution">
    <text evidence="7">The sequence shown here is derived from an EMBL/GenBank/DDBJ whole genome shotgun (WGS) entry which is preliminary data.</text>
</comment>
<accession>A0ABX1KVC9</accession>
<dbReference type="EMBL" id="JAAXLJ010000004">
    <property type="protein sequence ID" value="NLR17876.1"/>
    <property type="molecule type" value="Genomic_DNA"/>
</dbReference>
<gene>
    <name evidence="7" type="ORF">HC026_02950</name>
</gene>
<feature type="chain" id="PRO_5046168136" evidence="5">
    <location>
        <begin position="29"/>
        <end position="217"/>
    </location>
</feature>
<evidence type="ECO:0000256" key="1">
    <source>
        <dbReference type="ARBA" id="ARBA00022670"/>
    </source>
</evidence>
<keyword evidence="4" id="KW-0862">Zinc</keyword>
<dbReference type="Pfam" id="PF00413">
    <property type="entry name" value="Peptidase_M10"/>
    <property type="match status" value="1"/>
</dbReference>
<dbReference type="InterPro" id="IPR006026">
    <property type="entry name" value="Peptidase_Metallo"/>
</dbReference>
<keyword evidence="5" id="KW-0732">Signal</keyword>
<keyword evidence="8" id="KW-1185">Reference proteome</keyword>
<feature type="domain" description="Peptidase metallopeptidase" evidence="6">
    <location>
        <begin position="66"/>
        <end position="215"/>
    </location>
</feature>
<protein>
    <submittedName>
        <fullName evidence="7">Matrixin family metalloprotease</fullName>
    </submittedName>
</protein>
<feature type="signal peptide" evidence="5">
    <location>
        <begin position="1"/>
        <end position="28"/>
    </location>
</feature>
<evidence type="ECO:0000313" key="7">
    <source>
        <dbReference type="EMBL" id="NLR17876.1"/>
    </source>
</evidence>
<evidence type="ECO:0000256" key="4">
    <source>
        <dbReference type="ARBA" id="ARBA00022833"/>
    </source>
</evidence>
<proteinExistence type="predicted"/>
<evidence type="ECO:0000256" key="3">
    <source>
        <dbReference type="ARBA" id="ARBA00022801"/>
    </source>
</evidence>
<organism evidence="7 8">
    <name type="scientific">Secundilactobacillus angelensis</name>
    <dbReference type="NCBI Taxonomy" id="2722706"/>
    <lineage>
        <taxon>Bacteria</taxon>
        <taxon>Bacillati</taxon>
        <taxon>Bacillota</taxon>
        <taxon>Bacilli</taxon>
        <taxon>Lactobacillales</taxon>
        <taxon>Lactobacillaceae</taxon>
        <taxon>Secundilactobacillus</taxon>
    </lineage>
</organism>
<dbReference type="InterPro" id="IPR001818">
    <property type="entry name" value="Pept_M10_metallopeptidase"/>
</dbReference>
<keyword evidence="1" id="KW-0645">Protease</keyword>
<keyword evidence="7" id="KW-0482">Metalloprotease</keyword>
<dbReference type="InterPro" id="IPR024079">
    <property type="entry name" value="MetalloPept_cat_dom_sf"/>
</dbReference>
<evidence type="ECO:0000256" key="5">
    <source>
        <dbReference type="SAM" id="SignalP"/>
    </source>
</evidence>
<sequence>MNNHFVGRLLAVFVVTAGLSVIAPSHVAAKIVTDVDAAEAVNTSVAFGTAKADAGVATGSASLTPAAKRWQSTKITYKIDSGSSYYRSVWHSAVKKWNHSGVVHLVATTGKADISLSTSNSPMGNCGSTVGITYSSYYNNKTLNHLPVLVSAKSYVFKNVASHYHYSKTERANVAQHELGHALGLEHNVGRHSVMYYATRDQSVSKPDVNGLEHSYR</sequence>
<dbReference type="GO" id="GO:0008237">
    <property type="term" value="F:metallopeptidase activity"/>
    <property type="evidence" value="ECO:0007669"/>
    <property type="project" value="UniProtKB-KW"/>
</dbReference>
<dbReference type="Proteomes" id="UP000763447">
    <property type="component" value="Unassembled WGS sequence"/>
</dbReference>
<name>A0ABX1KVC9_9LACO</name>
<dbReference type="SMART" id="SM00235">
    <property type="entry name" value="ZnMc"/>
    <property type="match status" value="1"/>
</dbReference>
<reference evidence="7 8" key="1">
    <citation type="submission" date="2020-04" db="EMBL/GenBank/DDBJ databases">
        <title>A novel species of genus Lactobacillus that was isolated from fermented food Zha-chili.</title>
        <authorList>
            <person name="Zhang Z."/>
        </authorList>
    </citation>
    <scope>NUCLEOTIDE SEQUENCE [LARGE SCALE GENOMIC DNA]</scope>
    <source>
        <strain evidence="8">HBUAS51383</strain>
    </source>
</reference>